<dbReference type="InterPro" id="IPR003838">
    <property type="entry name" value="ABC3_permease_C"/>
</dbReference>
<evidence type="ECO:0000256" key="2">
    <source>
        <dbReference type="ARBA" id="ARBA00022475"/>
    </source>
</evidence>
<feature type="transmembrane region" description="Helical" evidence="8">
    <location>
        <begin position="836"/>
        <end position="858"/>
    </location>
</feature>
<dbReference type="AlphaFoldDB" id="A0A841THY7"/>
<feature type="domain" description="ABC3 transporter permease C-terminal" evidence="9">
    <location>
        <begin position="754"/>
        <end position="869"/>
    </location>
</feature>
<feature type="transmembrane region" description="Helical" evidence="8">
    <location>
        <begin position="749"/>
        <end position="770"/>
    </location>
</feature>
<feature type="region of interest" description="Disordered" evidence="7">
    <location>
        <begin position="599"/>
        <end position="646"/>
    </location>
</feature>
<proteinExistence type="inferred from homology"/>
<feature type="non-terminal residue" evidence="10">
    <location>
        <position position="1"/>
    </location>
</feature>
<feature type="transmembrane region" description="Helical" evidence="8">
    <location>
        <begin position="313"/>
        <end position="335"/>
    </location>
</feature>
<feature type="transmembrane region" description="Helical" evidence="8">
    <location>
        <begin position="390"/>
        <end position="410"/>
    </location>
</feature>
<evidence type="ECO:0000256" key="3">
    <source>
        <dbReference type="ARBA" id="ARBA00022692"/>
    </source>
</evidence>
<dbReference type="Proteomes" id="UP000574133">
    <property type="component" value="Unassembled WGS sequence"/>
</dbReference>
<dbReference type="RefSeq" id="WP_185180768.1">
    <property type="nucleotide sequence ID" value="NZ_JACJVN010000087.1"/>
</dbReference>
<evidence type="ECO:0000313" key="10">
    <source>
        <dbReference type="EMBL" id="MBB6679509.1"/>
    </source>
</evidence>
<accession>A0A841THY7</accession>
<sequence>SVALISAIGTMGQSMQDNALQKAIYDSGAYHFGYGEAEPKLYEQVKNNVLVGQVGVLKAGPATELADGFEMKLVEANPDAFALAPLHLQEGHWPQSPDEVAVEQWMLARLPGEPKVGDTTELNGPDGSAHTYRIAGVLNNSRSGQQEAASKAYTLMNGSAAQSGTLMVLATFKHGVDISDHLPEFRKLSEEQFAVNREVLGYMGESPDGNFNLSLRIIFGTLIALVVLSTAAVIYNIFHISVLERIRQFGLLRTIGASPRQIRGLVFREATVLAAIGIPLGLLCGWGALWLVIRLMLSAGFSILDMEDFQLTWHNWIMFGSVLVGLLSVYLAAWLPARKAARVSPVEAVRGAGSIVRESFRRGLVPSPLSSFGVGGKMAAKNIRRNRSKFRITTFSIVISVTLFIVFHYFTQEMFRITTASNEETRIAFSIYENNIGGGGLADRADGEEDDEAQQREFLSAEQMAQIAAIPGVRGAYGNYGSMGMPIWAPEGKFNHQFSAISGRTMDTKSKDGVDYVMAYSLIEKYDDARLKEAEAYLTAGTADPRKLEAENAVLLVQSVKPSDPETGKRTLLDMTQYKVGDKLLIDFTGFAARSEAEAGTEDAASSGGGANGSSSSSSGSNGSGGDGGNGGGSKSDESSNVSGVQPVLREVTVGGILSQAPFGTMYQEDTLMVMAPSAVYDQLVDDYSEDSIGSTRMYGVDVALEDGADDEAVRQALQSLVGSLPNARLIDVAAEQKQERQFNLQMKIFIYGFLTVIGLIGSLNIVNTVQTNLLLRRREFGLLQAVGMTPGQLKRMASLEGLWFGALGSFWGLLCGIGLSYFLNRELNGIEGSPFHFPWGGALIACGAALAVGLLSVQGPLRRISKLNLIESLREEA</sequence>
<feature type="transmembrane region" description="Helical" evidence="8">
    <location>
        <begin position="270"/>
        <end position="293"/>
    </location>
</feature>
<keyword evidence="3 8" id="KW-0812">Transmembrane</keyword>
<dbReference type="PANTHER" id="PTHR30572:SF4">
    <property type="entry name" value="ABC TRANSPORTER PERMEASE YTRF"/>
    <property type="match status" value="1"/>
</dbReference>
<dbReference type="EMBL" id="JACJVN010000087">
    <property type="protein sequence ID" value="MBB6679509.1"/>
    <property type="molecule type" value="Genomic_DNA"/>
</dbReference>
<evidence type="ECO:0000259" key="9">
    <source>
        <dbReference type="Pfam" id="PF02687"/>
    </source>
</evidence>
<reference evidence="10 11" key="1">
    <citation type="submission" date="2020-08" db="EMBL/GenBank/DDBJ databases">
        <title>Cohnella phylogeny.</title>
        <authorList>
            <person name="Dunlap C."/>
        </authorList>
    </citation>
    <scope>NUCLEOTIDE SEQUENCE [LARGE SCALE GENOMIC DNA]</scope>
    <source>
        <strain evidence="10 11">DSM 103658</strain>
    </source>
</reference>
<comment type="similarity">
    <text evidence="6">Belongs to the ABC-4 integral membrane protein family.</text>
</comment>
<feature type="compositionally biased region" description="Gly residues" evidence="7">
    <location>
        <begin position="622"/>
        <end position="634"/>
    </location>
</feature>
<organism evidence="10 11">
    <name type="scientific">Cohnella lubricantis</name>
    <dbReference type="NCBI Taxonomy" id="2163172"/>
    <lineage>
        <taxon>Bacteria</taxon>
        <taxon>Bacillati</taxon>
        <taxon>Bacillota</taxon>
        <taxon>Bacilli</taxon>
        <taxon>Bacillales</taxon>
        <taxon>Paenibacillaceae</taxon>
        <taxon>Cohnella</taxon>
    </lineage>
</organism>
<comment type="caution">
    <text evidence="10">The sequence shown here is derived from an EMBL/GenBank/DDBJ whole genome shotgun (WGS) entry which is preliminary data.</text>
</comment>
<keyword evidence="4 8" id="KW-1133">Transmembrane helix</keyword>
<dbReference type="PANTHER" id="PTHR30572">
    <property type="entry name" value="MEMBRANE COMPONENT OF TRANSPORTER-RELATED"/>
    <property type="match status" value="1"/>
</dbReference>
<feature type="transmembrane region" description="Helical" evidence="8">
    <location>
        <begin position="803"/>
        <end position="824"/>
    </location>
</feature>
<feature type="domain" description="ABC3 transporter permease C-terminal" evidence="9">
    <location>
        <begin position="222"/>
        <end position="345"/>
    </location>
</feature>
<evidence type="ECO:0000256" key="1">
    <source>
        <dbReference type="ARBA" id="ARBA00004651"/>
    </source>
</evidence>
<evidence type="ECO:0000256" key="6">
    <source>
        <dbReference type="ARBA" id="ARBA00038076"/>
    </source>
</evidence>
<dbReference type="Pfam" id="PF02687">
    <property type="entry name" value="FtsX"/>
    <property type="match status" value="2"/>
</dbReference>
<dbReference type="GO" id="GO:0005886">
    <property type="term" value="C:plasma membrane"/>
    <property type="evidence" value="ECO:0007669"/>
    <property type="project" value="UniProtKB-SubCell"/>
</dbReference>
<comment type="subcellular location">
    <subcellularLocation>
        <location evidence="1">Cell membrane</location>
        <topology evidence="1">Multi-pass membrane protein</topology>
    </subcellularLocation>
</comment>
<keyword evidence="5 8" id="KW-0472">Membrane</keyword>
<keyword evidence="2" id="KW-1003">Cell membrane</keyword>
<dbReference type="InterPro" id="IPR050250">
    <property type="entry name" value="Macrolide_Exporter_MacB"/>
</dbReference>
<keyword evidence="11" id="KW-1185">Reference proteome</keyword>
<evidence type="ECO:0000256" key="5">
    <source>
        <dbReference type="ARBA" id="ARBA00023136"/>
    </source>
</evidence>
<feature type="transmembrane region" description="Helical" evidence="8">
    <location>
        <begin position="217"/>
        <end position="238"/>
    </location>
</feature>
<gene>
    <name evidence="10" type="ORF">H4Q31_19680</name>
</gene>
<evidence type="ECO:0000256" key="8">
    <source>
        <dbReference type="SAM" id="Phobius"/>
    </source>
</evidence>
<dbReference type="GO" id="GO:0022857">
    <property type="term" value="F:transmembrane transporter activity"/>
    <property type="evidence" value="ECO:0007669"/>
    <property type="project" value="TreeGrafter"/>
</dbReference>
<evidence type="ECO:0000256" key="7">
    <source>
        <dbReference type="SAM" id="MobiDB-lite"/>
    </source>
</evidence>
<evidence type="ECO:0000313" key="11">
    <source>
        <dbReference type="Proteomes" id="UP000574133"/>
    </source>
</evidence>
<evidence type="ECO:0000256" key="4">
    <source>
        <dbReference type="ARBA" id="ARBA00022989"/>
    </source>
</evidence>
<protein>
    <submittedName>
        <fullName evidence="10">ABC transporter permease</fullName>
    </submittedName>
</protein>
<name>A0A841THY7_9BACL</name>